<protein>
    <recommendedName>
        <fullName evidence="9">Glucose-1-phosphate adenylyltransferase</fullName>
        <ecNumber evidence="9">2.7.7.27</ecNumber>
    </recommendedName>
    <alternativeName>
        <fullName evidence="9">ADP-glucose pyrophosphorylase</fullName>
        <shortName evidence="9">ADPGlc PPase</shortName>
    </alternativeName>
    <alternativeName>
        <fullName evidence="9">ADP-glucose synthase</fullName>
    </alternativeName>
</protein>
<comment type="function">
    <text evidence="9">Involved in the biosynthesis of ADP-glucose, a building block required for the elongation reactions to produce glycogen. Catalyzes the reaction between ATP and alpha-D-glucose 1-phosphate (G1P) to produce pyrophosphate and ADP-Glc.</text>
</comment>
<dbReference type="STRING" id="1351755.CCH01_25910"/>
<dbReference type="CDD" id="cd02508">
    <property type="entry name" value="ADP_Glucose_PP"/>
    <property type="match status" value="1"/>
</dbReference>
<dbReference type="Pfam" id="PF00483">
    <property type="entry name" value="NTP_transferase"/>
    <property type="match status" value="1"/>
</dbReference>
<dbReference type="InterPro" id="IPR056818">
    <property type="entry name" value="GlmU/GlgC-like_hexapep"/>
</dbReference>
<evidence type="ECO:0000259" key="11">
    <source>
        <dbReference type="Pfam" id="PF24894"/>
    </source>
</evidence>
<dbReference type="InterPro" id="IPR005835">
    <property type="entry name" value="NTP_transferase_dom"/>
</dbReference>
<dbReference type="NCBIfam" id="NF003670">
    <property type="entry name" value="PRK05293.1"/>
    <property type="match status" value="1"/>
</dbReference>
<dbReference type="NCBIfam" id="TIGR02091">
    <property type="entry name" value="glgC"/>
    <property type="match status" value="1"/>
</dbReference>
<dbReference type="EMBL" id="LT799839">
    <property type="protein sequence ID" value="SLK22879.1"/>
    <property type="molecule type" value="Genomic_DNA"/>
</dbReference>
<dbReference type="PANTHER" id="PTHR43523:SF2">
    <property type="entry name" value="GLUCOSE-1-PHOSPHATE ADENYLYLTRANSFERASE"/>
    <property type="match status" value="1"/>
</dbReference>
<dbReference type="InterPro" id="IPR023049">
    <property type="entry name" value="GlgC_bac"/>
</dbReference>
<evidence type="ECO:0000256" key="8">
    <source>
        <dbReference type="ARBA" id="ARBA00023277"/>
    </source>
</evidence>
<dbReference type="AlphaFoldDB" id="A0A1U6JRE8"/>
<evidence type="ECO:0000256" key="3">
    <source>
        <dbReference type="ARBA" id="ARBA00022679"/>
    </source>
</evidence>
<evidence type="ECO:0000313" key="12">
    <source>
        <dbReference type="EMBL" id="SLK22879.1"/>
    </source>
</evidence>
<dbReference type="SUPFAM" id="SSF53448">
    <property type="entry name" value="Nucleotide-diphospho-sugar transferases"/>
    <property type="match status" value="1"/>
</dbReference>
<feature type="domain" description="Nucleotidyl transferase" evidence="10">
    <location>
        <begin position="8"/>
        <end position="260"/>
    </location>
</feature>
<evidence type="ECO:0000313" key="13">
    <source>
        <dbReference type="Proteomes" id="UP000190476"/>
    </source>
</evidence>
<keyword evidence="13" id="KW-1185">Reference proteome</keyword>
<dbReference type="GO" id="GO:0008878">
    <property type="term" value="F:glucose-1-phosphate adenylyltransferase activity"/>
    <property type="evidence" value="ECO:0007669"/>
    <property type="project" value="UniProtKB-UniRule"/>
</dbReference>
<dbReference type="Proteomes" id="UP000190476">
    <property type="component" value="Chromosome I"/>
</dbReference>
<dbReference type="GO" id="GO:0005524">
    <property type="term" value="F:ATP binding"/>
    <property type="evidence" value="ECO:0007669"/>
    <property type="project" value="UniProtKB-KW"/>
</dbReference>
<evidence type="ECO:0000256" key="9">
    <source>
        <dbReference type="HAMAP-Rule" id="MF_00624"/>
    </source>
</evidence>
<dbReference type="HAMAP" id="MF_00624">
    <property type="entry name" value="GlgC"/>
    <property type="match status" value="1"/>
</dbReference>
<dbReference type="OrthoDB" id="9801810at2"/>
<feature type="binding site" evidence="9">
    <location>
        <begin position="180"/>
        <end position="181"/>
    </location>
    <ligand>
        <name>alpha-D-glucose 1-phosphate</name>
        <dbReference type="ChEBI" id="CHEBI:58601"/>
    </ligand>
</feature>
<dbReference type="PROSITE" id="PS00808">
    <property type="entry name" value="ADP_GLC_PYROPHOSPH_1"/>
    <property type="match status" value="1"/>
</dbReference>
<keyword evidence="3 9" id="KW-0808">Transferase</keyword>
<name>A0A1U6JRE8_9CLOT</name>
<sequence length="399" mass="44860">MGNKEIVAMILAGGQGSRLGVLTKQLAKPAVPFGGKYRIIDFPLSNCSNSGIYTVGVLTQYKPLDLNSHIGIGDPWDLDRRDGGVSILPPYQEEKGGMWYKGTANAIYQNIEYVDRYNPEYILILSGDHIYKMDYDRMLEFHKKNNADATIAVIDVPLKEASRFGIMNTREDFSIYEFEEKPENPKSTNASMGIYIFKWELLKKYLKEDELDLSSSNDFGKNIIPKMLDEGRKMMAFPFKGYWKDVGTIDSLWEANMDLLKLDNKLNLYSSDWKIYSRNPVSPAQYVGERARVKESLIVEGCIVNGVVENSILSQGVHVGENTIIRDSVIMPNVKIGDNVIIEKAIIGADVVIESGNRIGNGKDIEVIAANEIVECKTEVAIDSLKFKSIESDIKEYCY</sequence>
<keyword evidence="5 9" id="KW-0547">Nucleotide-binding</keyword>
<dbReference type="PROSITE" id="PS00809">
    <property type="entry name" value="ADP_GLC_PYROPHOSPH_2"/>
    <property type="match status" value="1"/>
</dbReference>
<dbReference type="SUPFAM" id="SSF51161">
    <property type="entry name" value="Trimeric LpxA-like enzymes"/>
    <property type="match status" value="1"/>
</dbReference>
<feature type="domain" description="Glucose-1-phosphate adenylyltransferase/Bifunctional protein GlmU-like C-terminal hexapeptide" evidence="11">
    <location>
        <begin position="288"/>
        <end position="362"/>
    </location>
</feature>
<dbReference type="InterPro" id="IPR011004">
    <property type="entry name" value="Trimer_LpxA-like_sf"/>
</dbReference>
<dbReference type="RefSeq" id="WP_079481709.1">
    <property type="nucleotide sequence ID" value="NZ_CBML010000002.1"/>
</dbReference>
<feature type="binding site" evidence="9">
    <location>
        <position position="191"/>
    </location>
    <ligand>
        <name>alpha-D-glucose 1-phosphate</name>
        <dbReference type="ChEBI" id="CHEBI:58601"/>
    </ligand>
</feature>
<dbReference type="GO" id="GO:0005978">
    <property type="term" value="P:glycogen biosynthetic process"/>
    <property type="evidence" value="ECO:0007669"/>
    <property type="project" value="UniProtKB-UniRule"/>
</dbReference>
<evidence type="ECO:0000256" key="2">
    <source>
        <dbReference type="ARBA" id="ARBA00022600"/>
    </source>
</evidence>
<dbReference type="PROSITE" id="PS00810">
    <property type="entry name" value="ADP_GLC_PYROPHOSPH_3"/>
    <property type="match status" value="1"/>
</dbReference>
<dbReference type="Pfam" id="PF24894">
    <property type="entry name" value="Hexapep_GlmU"/>
    <property type="match status" value="1"/>
</dbReference>
<dbReference type="InterPro" id="IPR005836">
    <property type="entry name" value="ADP_Glu_pyroP_CS"/>
</dbReference>
<keyword evidence="2 9" id="KW-0321">Glycogen metabolism</keyword>
<comment type="pathway">
    <text evidence="9">Glycan biosynthesis; glycogen biosynthesis.</text>
</comment>
<dbReference type="GeneID" id="66300559"/>
<comment type="catalytic activity">
    <reaction evidence="9">
        <text>alpha-D-glucose 1-phosphate + ATP + H(+) = ADP-alpha-D-glucose + diphosphate</text>
        <dbReference type="Rhea" id="RHEA:12120"/>
        <dbReference type="ChEBI" id="CHEBI:15378"/>
        <dbReference type="ChEBI" id="CHEBI:30616"/>
        <dbReference type="ChEBI" id="CHEBI:33019"/>
        <dbReference type="ChEBI" id="CHEBI:57498"/>
        <dbReference type="ChEBI" id="CHEBI:58601"/>
        <dbReference type="EC" id="2.7.7.27"/>
    </reaction>
</comment>
<evidence type="ECO:0000256" key="7">
    <source>
        <dbReference type="ARBA" id="ARBA00023056"/>
    </source>
</evidence>
<dbReference type="InterPro" id="IPR029044">
    <property type="entry name" value="Nucleotide-diphossugar_trans"/>
</dbReference>
<feature type="binding site" evidence="9">
    <location>
        <position position="100"/>
    </location>
    <ligand>
        <name>alpha-D-glucose 1-phosphate</name>
        <dbReference type="ChEBI" id="CHEBI:58601"/>
    </ligand>
</feature>
<feature type="site" description="Could play a key role in the communication between the regulatory and the substrate sites" evidence="9">
    <location>
        <position position="60"/>
    </location>
</feature>
<evidence type="ECO:0000256" key="5">
    <source>
        <dbReference type="ARBA" id="ARBA00022741"/>
    </source>
</evidence>
<evidence type="ECO:0000259" key="10">
    <source>
        <dbReference type="Pfam" id="PF00483"/>
    </source>
</evidence>
<keyword evidence="7 9" id="KW-0320">Glycogen biosynthesis</keyword>
<accession>A0A1U6JRE8</accession>
<keyword evidence="8 9" id="KW-0119">Carbohydrate metabolism</keyword>
<comment type="subunit">
    <text evidence="9">Homotetramer.</text>
</comment>
<evidence type="ECO:0000256" key="4">
    <source>
        <dbReference type="ARBA" id="ARBA00022695"/>
    </source>
</evidence>
<gene>
    <name evidence="12" type="primary">tRNA-Gly-2_5</name>
    <name evidence="9" type="synonym">glgC</name>
    <name evidence="12" type="ORF">CCH01_25910</name>
</gene>
<evidence type="ECO:0000256" key="1">
    <source>
        <dbReference type="ARBA" id="ARBA00010443"/>
    </source>
</evidence>
<dbReference type="CDD" id="cd04651">
    <property type="entry name" value="LbH_G1P_AT_C"/>
    <property type="match status" value="1"/>
</dbReference>
<dbReference type="UniPathway" id="UPA00164"/>
<reference evidence="13" key="1">
    <citation type="submission" date="2017-03" db="EMBL/GenBank/DDBJ databases">
        <authorList>
            <person name="Falquet L."/>
            <person name="Falquet L."/>
        </authorList>
    </citation>
    <scope>NUCLEOTIDE SEQUENCE [LARGE SCALE GENOMIC DNA]</scope>
</reference>
<dbReference type="InterPro" id="IPR011831">
    <property type="entry name" value="ADP-Glc_PPase"/>
</dbReference>
<keyword evidence="4 9" id="KW-0548">Nucleotidyltransferase</keyword>
<feature type="binding site" evidence="9">
    <location>
        <position position="165"/>
    </location>
    <ligand>
        <name>alpha-D-glucose 1-phosphate</name>
        <dbReference type="ChEBI" id="CHEBI:58601"/>
    </ligand>
</feature>
<evidence type="ECO:0000256" key="6">
    <source>
        <dbReference type="ARBA" id="ARBA00022840"/>
    </source>
</evidence>
<dbReference type="Gene3D" id="3.90.550.10">
    <property type="entry name" value="Spore Coat Polysaccharide Biosynthesis Protein SpsA, Chain A"/>
    <property type="match status" value="1"/>
</dbReference>
<comment type="similarity">
    <text evidence="1 9">Belongs to the bacterial/plant glucose-1-phosphate adenylyltransferase family.</text>
</comment>
<dbReference type="Gene3D" id="2.160.10.10">
    <property type="entry name" value="Hexapeptide repeat proteins"/>
    <property type="match status" value="1"/>
</dbReference>
<dbReference type="EC" id="2.7.7.27" evidence="9"/>
<feature type="site" description="Could play a key role in the communication between the regulatory and the substrate sites" evidence="9">
    <location>
        <position position="99"/>
    </location>
</feature>
<organism evidence="12 13">
    <name type="scientific">Clostridium chauvoei JF4335</name>
    <dbReference type="NCBI Taxonomy" id="1351755"/>
    <lineage>
        <taxon>Bacteria</taxon>
        <taxon>Bacillati</taxon>
        <taxon>Bacillota</taxon>
        <taxon>Clostridia</taxon>
        <taxon>Eubacteriales</taxon>
        <taxon>Clostridiaceae</taxon>
        <taxon>Clostridium</taxon>
    </lineage>
</organism>
<proteinExistence type="inferred from homology"/>
<keyword evidence="6 9" id="KW-0067">ATP-binding</keyword>
<dbReference type="PANTHER" id="PTHR43523">
    <property type="entry name" value="GLUCOSE-1-PHOSPHATE ADENYLYLTRANSFERASE-RELATED"/>
    <property type="match status" value="1"/>
</dbReference>